<dbReference type="Pfam" id="PF02181">
    <property type="entry name" value="FH2"/>
    <property type="match status" value="1"/>
</dbReference>
<feature type="region of interest" description="Disordered" evidence="2">
    <location>
        <begin position="224"/>
        <end position="243"/>
    </location>
</feature>
<dbReference type="Gene3D" id="1.20.58.2220">
    <property type="entry name" value="Formin, FH2 domain"/>
    <property type="match status" value="1"/>
</dbReference>
<dbReference type="SUPFAM" id="SSF101447">
    <property type="entry name" value="Formin homology 2 domain (FH2 domain)"/>
    <property type="match status" value="1"/>
</dbReference>
<feature type="compositionally biased region" description="Acidic residues" evidence="2">
    <location>
        <begin position="1"/>
        <end position="10"/>
    </location>
</feature>
<dbReference type="InterPro" id="IPR042201">
    <property type="entry name" value="FH2_Formin_sf"/>
</dbReference>
<feature type="compositionally biased region" description="Polar residues" evidence="2">
    <location>
        <begin position="399"/>
        <end position="408"/>
    </location>
</feature>
<feature type="region of interest" description="Disordered" evidence="2">
    <location>
        <begin position="1"/>
        <end position="70"/>
    </location>
</feature>
<protein>
    <submittedName>
        <fullName evidence="4">Formin-like protein 1</fullName>
    </submittedName>
</protein>
<gene>
    <name evidence="4" type="ORF">PHJA_002564300</name>
</gene>
<dbReference type="EMBL" id="BMAC01000917">
    <property type="protein sequence ID" value="GFQ04204.1"/>
    <property type="molecule type" value="Genomic_DNA"/>
</dbReference>
<feature type="compositionally biased region" description="Polar residues" evidence="2">
    <location>
        <begin position="129"/>
        <end position="148"/>
    </location>
</feature>
<dbReference type="AlphaFoldDB" id="A0A830D7I5"/>
<evidence type="ECO:0000313" key="4">
    <source>
        <dbReference type="EMBL" id="GFQ04204.1"/>
    </source>
</evidence>
<accession>A0A830D7I5</accession>
<feature type="compositionally biased region" description="Low complexity" evidence="2">
    <location>
        <begin position="20"/>
        <end position="37"/>
    </location>
</feature>
<dbReference type="InterPro" id="IPR015425">
    <property type="entry name" value="FH2_Formin"/>
</dbReference>
<feature type="compositionally biased region" description="Low complexity" evidence="2">
    <location>
        <begin position="224"/>
        <end position="235"/>
    </location>
</feature>
<dbReference type="GO" id="GO:0051015">
    <property type="term" value="F:actin filament binding"/>
    <property type="evidence" value="ECO:0007669"/>
    <property type="project" value="InterPro"/>
</dbReference>
<dbReference type="PROSITE" id="PS51444">
    <property type="entry name" value="FH2"/>
    <property type="match status" value="1"/>
</dbReference>
<feature type="region of interest" description="Disordered" evidence="2">
    <location>
        <begin position="104"/>
        <end position="191"/>
    </location>
</feature>
<evidence type="ECO:0000256" key="2">
    <source>
        <dbReference type="SAM" id="MobiDB-lite"/>
    </source>
</evidence>
<feature type="region of interest" description="Disordered" evidence="2">
    <location>
        <begin position="399"/>
        <end position="422"/>
    </location>
</feature>
<evidence type="ECO:0000256" key="1">
    <source>
        <dbReference type="ARBA" id="ARBA00025793"/>
    </source>
</evidence>
<feature type="compositionally biased region" description="Low complexity" evidence="2">
    <location>
        <begin position="48"/>
        <end position="70"/>
    </location>
</feature>
<feature type="domain" description="FH2" evidence="3">
    <location>
        <begin position="418"/>
        <end position="596"/>
    </location>
</feature>
<dbReference type="GO" id="GO:0045010">
    <property type="term" value="P:actin nucleation"/>
    <property type="evidence" value="ECO:0007669"/>
    <property type="project" value="InterPro"/>
</dbReference>
<proteinExistence type="inferred from homology"/>
<evidence type="ECO:0000259" key="3">
    <source>
        <dbReference type="PROSITE" id="PS51444"/>
    </source>
</evidence>
<dbReference type="Proteomes" id="UP000653305">
    <property type="component" value="Unassembled WGS sequence"/>
</dbReference>
<comment type="caution">
    <text evidence="4">The sequence shown here is derived from an EMBL/GenBank/DDBJ whole genome shotgun (WGS) entry which is preliminary data.</text>
</comment>
<dbReference type="PANTHER" id="PTHR23213">
    <property type="entry name" value="FORMIN-RELATED"/>
    <property type="match status" value="1"/>
</dbReference>
<dbReference type="PANTHER" id="PTHR23213:SF276">
    <property type="entry name" value="FORMIN-LIKE PROTEIN 1"/>
    <property type="match status" value="1"/>
</dbReference>
<dbReference type="OrthoDB" id="1668162at2759"/>
<evidence type="ECO:0000313" key="5">
    <source>
        <dbReference type="Proteomes" id="UP000653305"/>
    </source>
</evidence>
<name>A0A830D7I5_9LAMI</name>
<sequence>MSSKDDESEEFYSPKGSINGRESSSGTGSASRRAFAAIDVENFRNESTSHSSSTYTSSVPGSGSGSPARSISLSLSLANNLSPNNAIPKSPDLIEIQTIQPLPAQILSPAYSSSPERYYRRSEQSSPRISNSSDHNMESSAKISTTVIPTPPEIRGPVLPEPASALSSPDRYSRRSEESESSPRISNVSDHIVESPVRINSPVTHYTTDIPTPLESALALVPSSSSPERYSKSSPRVSNVSGLNVESPTRINSLAWSEKCSMKSQESSPRISNASDQNIESPVRISSPVQQKSHMCLLSLLEKYSTSEESSSSRTSIDFDQNIESPTSISSPVLHYTVTVLPMPPPPPPPPPSKVWENPKTPTPCFACNCSKKPAGPPVMINPLRPIALESPTLISSIELPSNDSQLARNDENKETKHSTEDTLKPKLKPLHWDKVRASSDREMVWDQFKCSSFKLNEEMIETLFVVNTPKPKPNLNETMRWQVLPSPGQDNSDWVLDPKKAQNIAILLKALYVTVHEVCEGLLEGNVDILGTELLESLLKMAPSKEEERKLLEYKEEDDSPTKLGDAERFLKAVVDIPYAFKRVDAMLYVSNFDS</sequence>
<dbReference type="InterPro" id="IPR027643">
    <property type="entry name" value="Formin-like_plant"/>
</dbReference>
<feature type="compositionally biased region" description="Basic and acidic residues" evidence="2">
    <location>
        <begin position="409"/>
        <end position="422"/>
    </location>
</feature>
<comment type="similarity">
    <text evidence="1">Belongs to the formin-like family. Class-I subfamily.</text>
</comment>
<keyword evidence="5" id="KW-1185">Reference proteome</keyword>
<reference evidence="4" key="1">
    <citation type="submission" date="2020-07" db="EMBL/GenBank/DDBJ databases">
        <title>Ethylene signaling mediates host invasion by parasitic plants.</title>
        <authorList>
            <person name="Yoshida S."/>
        </authorList>
    </citation>
    <scope>NUCLEOTIDE SEQUENCE</scope>
    <source>
        <strain evidence="4">Okayama</strain>
    </source>
</reference>
<organism evidence="4 5">
    <name type="scientific">Phtheirospermum japonicum</name>
    <dbReference type="NCBI Taxonomy" id="374723"/>
    <lineage>
        <taxon>Eukaryota</taxon>
        <taxon>Viridiplantae</taxon>
        <taxon>Streptophyta</taxon>
        <taxon>Embryophyta</taxon>
        <taxon>Tracheophyta</taxon>
        <taxon>Spermatophyta</taxon>
        <taxon>Magnoliopsida</taxon>
        <taxon>eudicotyledons</taxon>
        <taxon>Gunneridae</taxon>
        <taxon>Pentapetalae</taxon>
        <taxon>asterids</taxon>
        <taxon>lamiids</taxon>
        <taxon>Lamiales</taxon>
        <taxon>Orobanchaceae</taxon>
        <taxon>Orobanchaceae incertae sedis</taxon>
        <taxon>Phtheirospermum</taxon>
    </lineage>
</organism>